<dbReference type="GO" id="GO:0009733">
    <property type="term" value="P:response to auxin"/>
    <property type="evidence" value="ECO:0007669"/>
    <property type="project" value="InterPro"/>
</dbReference>
<protein>
    <submittedName>
        <fullName evidence="2">Uncharacterized protein</fullName>
    </submittedName>
</protein>
<dbReference type="PANTHER" id="PTHR31175">
    <property type="entry name" value="AUXIN-RESPONSIVE FAMILY PROTEIN"/>
    <property type="match status" value="1"/>
</dbReference>
<dbReference type="EMBL" id="JACGCM010000427">
    <property type="protein sequence ID" value="KAF6172502.1"/>
    <property type="molecule type" value="Genomic_DNA"/>
</dbReference>
<evidence type="ECO:0000313" key="3">
    <source>
        <dbReference type="Proteomes" id="UP000541444"/>
    </source>
</evidence>
<organism evidence="2 3">
    <name type="scientific">Kingdonia uniflora</name>
    <dbReference type="NCBI Taxonomy" id="39325"/>
    <lineage>
        <taxon>Eukaryota</taxon>
        <taxon>Viridiplantae</taxon>
        <taxon>Streptophyta</taxon>
        <taxon>Embryophyta</taxon>
        <taxon>Tracheophyta</taxon>
        <taxon>Spermatophyta</taxon>
        <taxon>Magnoliopsida</taxon>
        <taxon>Ranunculales</taxon>
        <taxon>Circaeasteraceae</taxon>
        <taxon>Kingdonia</taxon>
    </lineage>
</organism>
<evidence type="ECO:0000256" key="1">
    <source>
        <dbReference type="ARBA" id="ARBA00006974"/>
    </source>
</evidence>
<comment type="caution">
    <text evidence="2">The sequence shown here is derived from an EMBL/GenBank/DDBJ whole genome shotgun (WGS) entry which is preliminary data.</text>
</comment>
<dbReference type="PANTHER" id="PTHR31175:SF50">
    <property type="entry name" value="AUXIN-RESPONSIVE PROTEIN FAMILY, PUTATIVE-RELATED"/>
    <property type="match status" value="1"/>
</dbReference>
<evidence type="ECO:0000313" key="2">
    <source>
        <dbReference type="EMBL" id="KAF6172502.1"/>
    </source>
</evidence>
<comment type="similarity">
    <text evidence="1">Belongs to the ARG7 family.</text>
</comment>
<dbReference type="Pfam" id="PF02519">
    <property type="entry name" value="Auxin_inducible"/>
    <property type="match status" value="1"/>
</dbReference>
<dbReference type="InterPro" id="IPR003676">
    <property type="entry name" value="SAUR_fam"/>
</dbReference>
<gene>
    <name evidence="2" type="ORF">GIB67_007015</name>
</gene>
<dbReference type="Proteomes" id="UP000541444">
    <property type="component" value="Unassembled WGS sequence"/>
</dbReference>
<proteinExistence type="inferred from homology"/>
<keyword evidence="3" id="KW-1185">Reference proteome</keyword>
<dbReference type="AlphaFoldDB" id="A0A7J7NZV0"/>
<reference evidence="2 3" key="1">
    <citation type="journal article" date="2020" name="IScience">
        <title>Genome Sequencing of the Endangered Kingdonia uniflora (Circaeasteraceae, Ranunculales) Reveals Potential Mechanisms of Evolutionary Specialization.</title>
        <authorList>
            <person name="Sun Y."/>
            <person name="Deng T."/>
            <person name="Zhang A."/>
            <person name="Moore M.J."/>
            <person name="Landis J.B."/>
            <person name="Lin N."/>
            <person name="Zhang H."/>
            <person name="Zhang X."/>
            <person name="Huang J."/>
            <person name="Zhang X."/>
            <person name="Sun H."/>
            <person name="Wang H."/>
        </authorList>
    </citation>
    <scope>NUCLEOTIDE SEQUENCE [LARGE SCALE GENOMIC DNA]</scope>
    <source>
        <strain evidence="2">TB1705</strain>
        <tissue evidence="2">Leaf</tissue>
    </source>
</reference>
<name>A0A7J7NZV0_9MAGN</name>
<sequence>MKTTRKLHEVVVLSRGRTVLSRTDDIVGDKQNKLVVDKGHFALYTADENQAVAPLSYLNHDIFKELLRISEEEFVLPKDGPIKFPFDLVFMKYIVSLVQSCVS</sequence>
<dbReference type="OrthoDB" id="1936278at2759"/>
<accession>A0A7J7NZV0</accession>